<keyword evidence="2" id="KW-1133">Transmembrane helix</keyword>
<dbReference type="Proteomes" id="UP000323708">
    <property type="component" value="Unassembled WGS sequence"/>
</dbReference>
<dbReference type="AlphaFoldDB" id="A0A5B0WXY1"/>
<comment type="caution">
    <text evidence="3">The sequence shown here is derived from an EMBL/GenBank/DDBJ whole genome shotgun (WGS) entry which is preliminary data.</text>
</comment>
<evidence type="ECO:0000256" key="1">
    <source>
        <dbReference type="SAM" id="Coils"/>
    </source>
</evidence>
<keyword evidence="1" id="KW-0175">Coiled coil</keyword>
<feature type="transmembrane region" description="Helical" evidence="2">
    <location>
        <begin position="115"/>
        <end position="133"/>
    </location>
</feature>
<feature type="transmembrane region" description="Helical" evidence="2">
    <location>
        <begin position="90"/>
        <end position="108"/>
    </location>
</feature>
<keyword evidence="2" id="KW-0472">Membrane</keyword>
<gene>
    <name evidence="3" type="ORF">F0M18_10105</name>
</gene>
<organism evidence="3 4">
    <name type="scientific">Pseudohalioglobus sediminis</name>
    <dbReference type="NCBI Taxonomy" id="2606449"/>
    <lineage>
        <taxon>Bacteria</taxon>
        <taxon>Pseudomonadati</taxon>
        <taxon>Pseudomonadota</taxon>
        <taxon>Gammaproteobacteria</taxon>
        <taxon>Cellvibrionales</taxon>
        <taxon>Halieaceae</taxon>
        <taxon>Pseudohalioglobus</taxon>
    </lineage>
</organism>
<evidence type="ECO:0000313" key="4">
    <source>
        <dbReference type="Proteomes" id="UP000323708"/>
    </source>
</evidence>
<feature type="transmembrane region" description="Helical" evidence="2">
    <location>
        <begin position="145"/>
        <end position="171"/>
    </location>
</feature>
<reference evidence="3 4" key="1">
    <citation type="submission" date="2019-09" db="EMBL/GenBank/DDBJ databases">
        <authorList>
            <person name="Chen X.-Y."/>
        </authorList>
    </citation>
    <scope>NUCLEOTIDE SEQUENCE [LARGE SCALE GENOMIC DNA]</scope>
    <source>
        <strain evidence="3 4">NY5</strain>
    </source>
</reference>
<keyword evidence="4" id="KW-1185">Reference proteome</keyword>
<sequence length="386" mass="41570">MTHLPKRGLRAALALFAGVLVVAVAWGGNLDTQSSEYMESAMLGAGAIYATARGINAVVSVLQGTELDAFLVTFSVGELLDPVNDLIERFSGVMLVALASLGMQRLLLEIATHSLFNAALTLAGAGTVIAAVWGDRDHYQTWLKLFLVALILRFGLALTVLMSTAVDTFFLQEREQANHQSMIAFYNTTSAASAAIETGETLAEDLEAARVALAATTSALADARTSLQSASAELQRQQQLLATLDARPIWQRWLTPEADNVKAQQEVVRTTGRRAANLEQSVAELEASAAVQAENVQCLEKRSRGEACSMLEGMVNKAGDVLASANPARQASYIRNKIERIAGQMDEFASSVVYLLASMLLKSIVFPLLFLLIIYRLSKGALQHVL</sequence>
<dbReference type="RefSeq" id="WP_149611309.1">
    <property type="nucleotide sequence ID" value="NZ_VTUX01000004.1"/>
</dbReference>
<name>A0A5B0WXY1_9GAMM</name>
<evidence type="ECO:0000313" key="3">
    <source>
        <dbReference type="EMBL" id="KAA1191873.1"/>
    </source>
</evidence>
<protein>
    <submittedName>
        <fullName evidence="3">Uncharacterized protein</fullName>
    </submittedName>
</protein>
<keyword evidence="2" id="KW-0812">Transmembrane</keyword>
<dbReference type="EMBL" id="VTUX01000004">
    <property type="protein sequence ID" value="KAA1191873.1"/>
    <property type="molecule type" value="Genomic_DNA"/>
</dbReference>
<feature type="coiled-coil region" evidence="1">
    <location>
        <begin position="220"/>
        <end position="302"/>
    </location>
</feature>
<feature type="transmembrane region" description="Helical" evidence="2">
    <location>
        <begin position="352"/>
        <end position="375"/>
    </location>
</feature>
<accession>A0A5B0WXY1</accession>
<proteinExistence type="predicted"/>
<evidence type="ECO:0000256" key="2">
    <source>
        <dbReference type="SAM" id="Phobius"/>
    </source>
</evidence>